<protein>
    <submittedName>
        <fullName evidence="2">Uncharacterized protein</fullName>
    </submittedName>
</protein>
<gene>
    <name evidence="2" type="ORF">Pmani_036837</name>
</gene>
<keyword evidence="3" id="KW-1185">Reference proteome</keyword>
<evidence type="ECO:0000313" key="2">
    <source>
        <dbReference type="EMBL" id="KAK4290241.1"/>
    </source>
</evidence>
<dbReference type="Proteomes" id="UP001292094">
    <property type="component" value="Unassembled WGS sequence"/>
</dbReference>
<proteinExistence type="predicted"/>
<dbReference type="EMBL" id="JAWZYT010005554">
    <property type="protein sequence ID" value="KAK4290241.1"/>
    <property type="molecule type" value="Genomic_DNA"/>
</dbReference>
<feature type="compositionally biased region" description="Basic and acidic residues" evidence="1">
    <location>
        <begin position="1"/>
        <end position="10"/>
    </location>
</feature>
<dbReference type="AlphaFoldDB" id="A0AAE1TMA4"/>
<feature type="region of interest" description="Disordered" evidence="1">
    <location>
        <begin position="1"/>
        <end position="49"/>
    </location>
</feature>
<name>A0AAE1TMA4_9EUCA</name>
<accession>A0AAE1TMA4</accession>
<evidence type="ECO:0000256" key="1">
    <source>
        <dbReference type="SAM" id="MobiDB-lite"/>
    </source>
</evidence>
<sequence length="66" mass="7480">MGSAAKDEKRGKNRTTSVEANELQPLNYPSTQAEPLKHHHFSTKNSGVGLNHYYLYPESSYLRQDS</sequence>
<organism evidence="2 3">
    <name type="scientific">Petrolisthes manimaculis</name>
    <dbReference type="NCBI Taxonomy" id="1843537"/>
    <lineage>
        <taxon>Eukaryota</taxon>
        <taxon>Metazoa</taxon>
        <taxon>Ecdysozoa</taxon>
        <taxon>Arthropoda</taxon>
        <taxon>Crustacea</taxon>
        <taxon>Multicrustacea</taxon>
        <taxon>Malacostraca</taxon>
        <taxon>Eumalacostraca</taxon>
        <taxon>Eucarida</taxon>
        <taxon>Decapoda</taxon>
        <taxon>Pleocyemata</taxon>
        <taxon>Anomura</taxon>
        <taxon>Galatheoidea</taxon>
        <taxon>Porcellanidae</taxon>
        <taxon>Petrolisthes</taxon>
    </lineage>
</organism>
<reference evidence="2" key="1">
    <citation type="submission" date="2023-11" db="EMBL/GenBank/DDBJ databases">
        <title>Genome assemblies of two species of porcelain crab, Petrolisthes cinctipes and Petrolisthes manimaculis (Anomura: Porcellanidae).</title>
        <authorList>
            <person name="Angst P."/>
        </authorList>
    </citation>
    <scope>NUCLEOTIDE SEQUENCE</scope>
    <source>
        <strain evidence="2">PB745_02</strain>
        <tissue evidence="2">Gill</tissue>
    </source>
</reference>
<evidence type="ECO:0000313" key="3">
    <source>
        <dbReference type="Proteomes" id="UP001292094"/>
    </source>
</evidence>
<comment type="caution">
    <text evidence="2">The sequence shown here is derived from an EMBL/GenBank/DDBJ whole genome shotgun (WGS) entry which is preliminary data.</text>
</comment>